<dbReference type="EMBL" id="VZZJ01000004">
    <property type="protein sequence ID" value="KAB1074670.1"/>
    <property type="molecule type" value="Genomic_DNA"/>
</dbReference>
<name>A0A6N6MXD3_9HYPH</name>
<evidence type="ECO:0000313" key="2">
    <source>
        <dbReference type="Proteomes" id="UP000441523"/>
    </source>
</evidence>
<protein>
    <submittedName>
        <fullName evidence="1">Uncharacterized protein</fullName>
    </submittedName>
</protein>
<organism evidence="1 2">
    <name type="scientific">Methylobacterium planeticum</name>
    <dbReference type="NCBI Taxonomy" id="2615211"/>
    <lineage>
        <taxon>Bacteria</taxon>
        <taxon>Pseudomonadati</taxon>
        <taxon>Pseudomonadota</taxon>
        <taxon>Alphaproteobacteria</taxon>
        <taxon>Hyphomicrobiales</taxon>
        <taxon>Methylobacteriaceae</taxon>
        <taxon>Methylobacterium</taxon>
    </lineage>
</organism>
<reference evidence="1 2" key="1">
    <citation type="submission" date="2019-09" db="EMBL/GenBank/DDBJ databases">
        <title>YIM 132548 draft genome.</title>
        <authorList>
            <person name="Jiang L."/>
        </authorList>
    </citation>
    <scope>NUCLEOTIDE SEQUENCE [LARGE SCALE GENOMIC DNA]</scope>
    <source>
        <strain evidence="1 2">YIM 132548</strain>
    </source>
</reference>
<sequence length="94" mass="10157">MESEPALIVRATDLETTTDLGTLIASTRTPALRPRVTFGKHSGRQWSARSDDFIAWVLAHGGFAVDIRFAARHDRRLAPGATPARSPCASRSGV</sequence>
<comment type="caution">
    <text evidence="1">The sequence shown here is derived from an EMBL/GenBank/DDBJ whole genome shotgun (WGS) entry which is preliminary data.</text>
</comment>
<gene>
    <name evidence="1" type="ORF">F6X51_05935</name>
</gene>
<accession>A0A6N6MXD3</accession>
<proteinExistence type="predicted"/>
<dbReference type="Proteomes" id="UP000441523">
    <property type="component" value="Unassembled WGS sequence"/>
</dbReference>
<dbReference type="AlphaFoldDB" id="A0A6N6MXD3"/>
<keyword evidence="2" id="KW-1185">Reference proteome</keyword>
<evidence type="ECO:0000313" key="1">
    <source>
        <dbReference type="EMBL" id="KAB1074670.1"/>
    </source>
</evidence>